<dbReference type="OMA" id="RYEITPC"/>
<feature type="compositionally biased region" description="Polar residues" evidence="6">
    <location>
        <begin position="377"/>
        <end position="405"/>
    </location>
</feature>
<protein>
    <recommendedName>
        <fullName evidence="4">Inheritance of peroxisomes protein 1</fullName>
    </recommendedName>
</protein>
<evidence type="ECO:0000256" key="4">
    <source>
        <dbReference type="ARBA" id="ARBA00021397"/>
    </source>
</evidence>
<feature type="compositionally biased region" description="Polar residues" evidence="6">
    <location>
        <begin position="266"/>
        <end position="277"/>
    </location>
</feature>
<evidence type="ECO:0000256" key="2">
    <source>
        <dbReference type="ARBA" id="ARBA00004421"/>
    </source>
</evidence>
<dbReference type="OrthoDB" id="4097008at2759"/>
<accession>A0A165G8E5</accession>
<comment type="function">
    <text evidence="1">Required for peroxisome inheritance.</text>
</comment>
<feature type="compositionally biased region" description="Low complexity" evidence="6">
    <location>
        <begin position="599"/>
        <end position="608"/>
    </location>
</feature>
<feature type="compositionally biased region" description="Low complexity" evidence="6">
    <location>
        <begin position="318"/>
        <end position="341"/>
    </location>
</feature>
<dbReference type="AlphaFoldDB" id="A0A165G8E5"/>
<dbReference type="Proteomes" id="UP000076632">
    <property type="component" value="Unassembled WGS sequence"/>
</dbReference>
<dbReference type="Pfam" id="PF12634">
    <property type="entry name" value="Inp1"/>
    <property type="match status" value="1"/>
</dbReference>
<feature type="compositionally biased region" description="Acidic residues" evidence="6">
    <location>
        <begin position="555"/>
        <end position="566"/>
    </location>
</feature>
<evidence type="ECO:0000313" key="8">
    <source>
        <dbReference type="Proteomes" id="UP000076632"/>
    </source>
</evidence>
<comment type="similarity">
    <text evidence="3">Belongs to the INP1 family.</text>
</comment>
<dbReference type="GO" id="GO:0045033">
    <property type="term" value="P:peroxisome inheritance"/>
    <property type="evidence" value="ECO:0007669"/>
    <property type="project" value="InterPro"/>
</dbReference>
<keyword evidence="8" id="KW-1185">Reference proteome</keyword>
<evidence type="ECO:0000256" key="5">
    <source>
        <dbReference type="ARBA" id="ARBA00023136"/>
    </source>
</evidence>
<comment type="subcellular location">
    <subcellularLocation>
        <location evidence="2">Peroxisome membrane</location>
        <topology evidence="2">Peripheral membrane protein</topology>
    </subcellularLocation>
</comment>
<dbReference type="GO" id="GO:0005780">
    <property type="term" value="C:extrinsic component of intraperoxisomal membrane"/>
    <property type="evidence" value="ECO:0007669"/>
    <property type="project" value="InterPro"/>
</dbReference>
<evidence type="ECO:0000256" key="1">
    <source>
        <dbReference type="ARBA" id="ARBA00003594"/>
    </source>
</evidence>
<dbReference type="EMBL" id="KV407460">
    <property type="protein sequence ID" value="KZF21864.1"/>
    <property type="molecule type" value="Genomic_DNA"/>
</dbReference>
<evidence type="ECO:0000256" key="6">
    <source>
        <dbReference type="SAM" id="MobiDB-lite"/>
    </source>
</evidence>
<dbReference type="InParanoid" id="A0A165G8E5"/>
<feature type="region of interest" description="Disordered" evidence="6">
    <location>
        <begin position="205"/>
        <end position="474"/>
    </location>
</feature>
<dbReference type="STRING" id="1328760.A0A165G8E5"/>
<evidence type="ECO:0000256" key="3">
    <source>
        <dbReference type="ARBA" id="ARBA00010707"/>
    </source>
</evidence>
<proteinExistence type="inferred from homology"/>
<feature type="region of interest" description="Disordered" evidence="6">
    <location>
        <begin position="1"/>
        <end position="25"/>
    </location>
</feature>
<dbReference type="RefSeq" id="XP_018187419.1">
    <property type="nucleotide sequence ID" value="XM_018331178.1"/>
</dbReference>
<gene>
    <name evidence="7" type="ORF">L228DRAFT_239797</name>
</gene>
<keyword evidence="5" id="KW-0472">Membrane</keyword>
<feature type="region of interest" description="Disordered" evidence="6">
    <location>
        <begin position="536"/>
        <end position="614"/>
    </location>
</feature>
<reference evidence="7 8" key="1">
    <citation type="journal article" date="2016" name="Fungal Biol.">
        <title>The genome of Xylona heveae provides a window into fungal endophytism.</title>
        <authorList>
            <person name="Gazis R."/>
            <person name="Kuo A."/>
            <person name="Riley R."/>
            <person name="LaButti K."/>
            <person name="Lipzen A."/>
            <person name="Lin J."/>
            <person name="Amirebrahimi M."/>
            <person name="Hesse C.N."/>
            <person name="Spatafora J.W."/>
            <person name="Henrissat B."/>
            <person name="Hainaut M."/>
            <person name="Grigoriev I.V."/>
            <person name="Hibbett D.S."/>
        </authorList>
    </citation>
    <scope>NUCLEOTIDE SEQUENCE [LARGE SCALE GENOMIC DNA]</scope>
    <source>
        <strain evidence="7 8">TC161</strain>
    </source>
</reference>
<feature type="compositionally biased region" description="Basic residues" evidence="6">
    <location>
        <begin position="450"/>
        <end position="463"/>
    </location>
</feature>
<name>A0A165G8E5_XYLHT</name>
<sequence length="614" mass="66429">MANSLTPSMATAPIPASGESSIVTPGLRRSCTLPLKLSDSSRRASKSSEDPVIETLFVHHSAKVVSFSPPSHVLRRPTTPDYGAADPEDQVGTLPWNSTVERTMAAGPLRLYRVPGSVAFLTSGKILHPILAKSQCWCVDGETIFVLRIRTGTYYRIELPNHSIEDREKAAELKAVLPKILQYEQTPCPFAREFTVTLPERLPVRKRPWRPREKPKPPPQQSETGKEPRARPLSGPSLDETGGAEERLTQDLDSDSTEGSIDYPNYRTTASPTQAFEESSRPRMLNTERSITAPPILHVQPPSLQKAPYQPGRRSSTESESSSVSSSVESFHSFHSSLSLRPPSPPFSATTWSTVPSEDVPTTVDLPQFKPEGLGSPDSSNGPMAQLPAVQTSNTRTSPKSTSPFGQEAQASEEADEPYYNSSDSGAGSGSEFWPDSAFPLPVDDQRELRPRRRKVPSSHPRRSLSPLPLAANLFTPSGQGSGYHLPTDVIQKTCSLLFGPPVHLIALMLNVASKIANGAVKGVVVTHGERGERIPCQWDYSDSDDGPATQEDWRPEEETDEEDDYGIPLSNGGSSTNLAAARRASQASDHGSIAPGVSSSSASSLASFPLAPE</sequence>
<dbReference type="GeneID" id="28896315"/>
<organism evidence="7 8">
    <name type="scientific">Xylona heveae (strain CBS 132557 / TC161)</name>
    <dbReference type="NCBI Taxonomy" id="1328760"/>
    <lineage>
        <taxon>Eukaryota</taxon>
        <taxon>Fungi</taxon>
        <taxon>Dikarya</taxon>
        <taxon>Ascomycota</taxon>
        <taxon>Pezizomycotina</taxon>
        <taxon>Xylonomycetes</taxon>
        <taxon>Xylonales</taxon>
        <taxon>Xylonaceae</taxon>
        <taxon>Xylona</taxon>
    </lineage>
</organism>
<dbReference type="InterPro" id="IPR024758">
    <property type="entry name" value="Inp1"/>
</dbReference>
<evidence type="ECO:0000313" key="7">
    <source>
        <dbReference type="EMBL" id="KZF21864.1"/>
    </source>
</evidence>